<accession>A0A3B1ALV5</accession>
<protein>
    <submittedName>
        <fullName evidence="5">Uncharacterized protein</fullName>
    </submittedName>
</protein>
<name>A0A3B1ALV5_9ZZZZ</name>
<keyword evidence="1" id="KW-0813">Transport</keyword>
<dbReference type="InterPro" id="IPR051909">
    <property type="entry name" value="MFP_Cation_Efflux"/>
</dbReference>
<dbReference type="GO" id="GO:0060003">
    <property type="term" value="P:copper ion export"/>
    <property type="evidence" value="ECO:0007669"/>
    <property type="project" value="TreeGrafter"/>
</dbReference>
<evidence type="ECO:0000313" key="5">
    <source>
        <dbReference type="EMBL" id="VAX00973.1"/>
    </source>
</evidence>
<dbReference type="InterPro" id="IPR058792">
    <property type="entry name" value="Beta-barrel_RND_2"/>
</dbReference>
<gene>
    <name evidence="5" type="ORF">MNBD_GAMMA22-986</name>
</gene>
<organism evidence="5">
    <name type="scientific">hydrothermal vent metagenome</name>
    <dbReference type="NCBI Taxonomy" id="652676"/>
    <lineage>
        <taxon>unclassified sequences</taxon>
        <taxon>metagenomes</taxon>
        <taxon>ecological metagenomes</taxon>
    </lineage>
</organism>
<proteinExistence type="predicted"/>
<dbReference type="InterPro" id="IPR058649">
    <property type="entry name" value="CzcB_C"/>
</dbReference>
<dbReference type="Pfam" id="PF25954">
    <property type="entry name" value="Beta-barrel_RND_2"/>
    <property type="match status" value="1"/>
</dbReference>
<dbReference type="Pfam" id="PF25975">
    <property type="entry name" value="CzcB_C"/>
    <property type="match status" value="1"/>
</dbReference>
<dbReference type="GO" id="GO:0030288">
    <property type="term" value="C:outer membrane-bounded periplasmic space"/>
    <property type="evidence" value="ECO:0007669"/>
    <property type="project" value="TreeGrafter"/>
</dbReference>
<feature type="domain" description="CusB-like beta-barrel" evidence="3">
    <location>
        <begin position="252"/>
        <end position="322"/>
    </location>
</feature>
<dbReference type="PANTHER" id="PTHR30097">
    <property type="entry name" value="CATION EFFLUX SYSTEM PROTEIN CUSB"/>
    <property type="match status" value="1"/>
</dbReference>
<evidence type="ECO:0000259" key="2">
    <source>
        <dbReference type="Pfam" id="PF19335"/>
    </source>
</evidence>
<dbReference type="Gene3D" id="2.40.30.170">
    <property type="match status" value="1"/>
</dbReference>
<dbReference type="GO" id="GO:0015679">
    <property type="term" value="P:plasma membrane copper ion transport"/>
    <property type="evidence" value="ECO:0007669"/>
    <property type="project" value="TreeGrafter"/>
</dbReference>
<sequence length="406" mass="45564">MNKTSILILVFSVVSFIAGSFLSDWKSPEIANTVEKLPANTEPLSKKLDTYSCPMHPHVNQPQAGQCPICNMSLVKQTVTHTSSAILINPSVLHNFSIKTAVVKKGTMYRELLTYGYVNKIESVAEKIIAAPVSGKITFLVEKIADNETKQNELLLTIDSNAWKKLQQSYLTALDKKDVRQLRTITQQLSALNFKIKDIQQLKHTRVPTSLFNIYSDKRGIIKNLKIKLGQQVKKDSELFSLAPVYPIIGYAEVFEGQWRWLEAGHRAQMIIHSVPNISWQGQVLEVDDILMNRSRTIKTKLGFKAQDNVLLKAGMQANFTIFAAPKEQVVYVPQDAVIRTANKARVMLALGQGRFKAVNVKIGLEDGRRIEILEGVTEGMQVVSSGQFLLDSESQLRAELQRMQQ</sequence>
<feature type="domain" description="Heavy metal binding" evidence="2">
    <location>
        <begin position="51"/>
        <end position="76"/>
    </location>
</feature>
<dbReference type="InterPro" id="IPR045800">
    <property type="entry name" value="HMBD"/>
</dbReference>
<dbReference type="GO" id="GO:0046914">
    <property type="term" value="F:transition metal ion binding"/>
    <property type="evidence" value="ECO:0007669"/>
    <property type="project" value="TreeGrafter"/>
</dbReference>
<dbReference type="PANTHER" id="PTHR30097:SF15">
    <property type="entry name" value="CATION EFFLUX SYSTEM PROTEIN CUSB"/>
    <property type="match status" value="1"/>
</dbReference>
<dbReference type="Gene3D" id="2.40.420.20">
    <property type="match status" value="1"/>
</dbReference>
<evidence type="ECO:0000259" key="4">
    <source>
        <dbReference type="Pfam" id="PF25975"/>
    </source>
</evidence>
<reference evidence="5" key="1">
    <citation type="submission" date="2018-06" db="EMBL/GenBank/DDBJ databases">
        <authorList>
            <person name="Zhirakovskaya E."/>
        </authorList>
    </citation>
    <scope>NUCLEOTIDE SEQUENCE</scope>
</reference>
<dbReference type="Pfam" id="PF19335">
    <property type="entry name" value="HMBD"/>
    <property type="match status" value="1"/>
</dbReference>
<dbReference type="EMBL" id="UOFS01000046">
    <property type="protein sequence ID" value="VAX00973.1"/>
    <property type="molecule type" value="Genomic_DNA"/>
</dbReference>
<dbReference type="AlphaFoldDB" id="A0A3B1ALV5"/>
<feature type="domain" description="CzcB-like C-terminal circularly permuted SH3-like" evidence="4">
    <location>
        <begin position="331"/>
        <end position="391"/>
    </location>
</feature>
<evidence type="ECO:0000259" key="3">
    <source>
        <dbReference type="Pfam" id="PF25954"/>
    </source>
</evidence>
<evidence type="ECO:0000256" key="1">
    <source>
        <dbReference type="ARBA" id="ARBA00022448"/>
    </source>
</evidence>